<keyword evidence="3" id="KW-1185">Reference proteome</keyword>
<protein>
    <submittedName>
        <fullName evidence="2">ROK family transcriptional regulator</fullName>
    </submittedName>
</protein>
<evidence type="ECO:0000256" key="1">
    <source>
        <dbReference type="ARBA" id="ARBA00006479"/>
    </source>
</evidence>
<reference evidence="3" key="1">
    <citation type="journal article" date="2019" name="Int. J. Syst. Evol. Microbiol.">
        <title>The Global Catalogue of Microorganisms (GCM) 10K type strain sequencing project: providing services to taxonomists for standard genome sequencing and annotation.</title>
        <authorList>
            <consortium name="The Broad Institute Genomics Platform"/>
            <consortium name="The Broad Institute Genome Sequencing Center for Infectious Disease"/>
            <person name="Wu L."/>
            <person name="Ma J."/>
        </authorList>
    </citation>
    <scope>NUCLEOTIDE SEQUENCE [LARGE SCALE GENOMIC DNA]</scope>
    <source>
        <strain evidence="3">JCM 17939</strain>
    </source>
</reference>
<evidence type="ECO:0000313" key="3">
    <source>
        <dbReference type="Proteomes" id="UP001501442"/>
    </source>
</evidence>
<dbReference type="Proteomes" id="UP001501442">
    <property type="component" value="Unassembled WGS sequence"/>
</dbReference>
<dbReference type="Pfam" id="PF00480">
    <property type="entry name" value="ROK"/>
    <property type="match status" value="2"/>
</dbReference>
<dbReference type="SUPFAM" id="SSF46785">
    <property type="entry name" value="Winged helix' DNA-binding domain"/>
    <property type="match status" value="1"/>
</dbReference>
<comment type="similarity">
    <text evidence="1">Belongs to the ROK (NagC/XylR) family.</text>
</comment>
<dbReference type="Gene3D" id="1.10.10.10">
    <property type="entry name" value="Winged helix-like DNA-binding domain superfamily/Winged helix DNA-binding domain"/>
    <property type="match status" value="1"/>
</dbReference>
<dbReference type="InterPro" id="IPR043129">
    <property type="entry name" value="ATPase_NBD"/>
</dbReference>
<dbReference type="PANTHER" id="PTHR18964:SF149">
    <property type="entry name" value="BIFUNCTIONAL UDP-N-ACETYLGLUCOSAMINE 2-EPIMERASE_N-ACETYLMANNOSAMINE KINASE"/>
    <property type="match status" value="1"/>
</dbReference>
<evidence type="ECO:0000313" key="2">
    <source>
        <dbReference type="EMBL" id="GAA4621672.1"/>
    </source>
</evidence>
<proteinExistence type="inferred from homology"/>
<dbReference type="SUPFAM" id="SSF53067">
    <property type="entry name" value="Actin-like ATPase domain"/>
    <property type="match status" value="1"/>
</dbReference>
<dbReference type="EMBL" id="BAABHK010000001">
    <property type="protein sequence ID" value="GAA4621672.1"/>
    <property type="molecule type" value="Genomic_DNA"/>
</dbReference>
<name>A0ABP8U1J8_9ACTN</name>
<organism evidence="2 3">
    <name type="scientific">Actinoallomurus vinaceus</name>
    <dbReference type="NCBI Taxonomy" id="1080074"/>
    <lineage>
        <taxon>Bacteria</taxon>
        <taxon>Bacillati</taxon>
        <taxon>Actinomycetota</taxon>
        <taxon>Actinomycetes</taxon>
        <taxon>Streptosporangiales</taxon>
        <taxon>Thermomonosporaceae</taxon>
        <taxon>Actinoallomurus</taxon>
    </lineage>
</organism>
<dbReference type="PANTHER" id="PTHR18964">
    <property type="entry name" value="ROK (REPRESSOR, ORF, KINASE) FAMILY"/>
    <property type="match status" value="1"/>
</dbReference>
<sequence>MLRNANVKGVQVRRGGDPSRLRRLNSTDVLAALYAQGPCTLTEVSAVTGLSRPTVEDVVEDFVRDRIVRELPPEPGGTGRPARRFRFGADEGFVAGIDIGVHKVLVILANLEGEVREVRRSTVDPDLGRPERLAVARTALARCLDDSGVAPSRLRAIGAGTPGVVHDGAVTLCTVLPDWTGLDLGRALMTESPVPVVVENDANLATIAEHWRGAAQDVRDAVCVLAGNRVAAGVLIGGRLHRGHRGGAGELGLLPALRWEEAPDRLLAACPGTGDLAAVFAAARSGDARATAAVDGFTDDLATGTAALLLAVDPAVVVVGGGLSRAGDLIAGGLRERLAALCPPPPEVRVSALGDEAVATGAIRVALERATEDLFPDGLPVGSLPPR</sequence>
<dbReference type="InterPro" id="IPR036388">
    <property type="entry name" value="WH-like_DNA-bd_sf"/>
</dbReference>
<dbReference type="InterPro" id="IPR000600">
    <property type="entry name" value="ROK"/>
</dbReference>
<comment type="caution">
    <text evidence="2">The sequence shown here is derived from an EMBL/GenBank/DDBJ whole genome shotgun (WGS) entry which is preliminary data.</text>
</comment>
<dbReference type="InterPro" id="IPR036390">
    <property type="entry name" value="WH_DNA-bd_sf"/>
</dbReference>
<accession>A0ABP8U1J8</accession>
<gene>
    <name evidence="2" type="ORF">GCM10023196_010900</name>
</gene>
<dbReference type="Gene3D" id="3.30.420.40">
    <property type="match status" value="3"/>
</dbReference>